<gene>
    <name evidence="1" type="ORF">D5400_16880</name>
</gene>
<keyword evidence="2" id="KW-1185">Reference proteome</keyword>
<protein>
    <submittedName>
        <fullName evidence="1">Uncharacterized protein</fullName>
    </submittedName>
</protein>
<reference evidence="1 2" key="1">
    <citation type="submission" date="2018-09" db="EMBL/GenBank/DDBJ databases">
        <title>Marinorhizobium profundi gen. nov., sp. nov., isolated from a deep-sea sediment sample from the New Britain Trench and proposal of Marinorhizobiaceae fam. nov. in the order Rhizobiales of the class Alphaproteobacteria.</title>
        <authorList>
            <person name="Cao J."/>
        </authorList>
    </citation>
    <scope>NUCLEOTIDE SEQUENCE [LARGE SCALE GENOMIC DNA]</scope>
    <source>
        <strain evidence="1 2">WS11</strain>
    </source>
</reference>
<dbReference type="AlphaFoldDB" id="A0A3S9B6Z2"/>
<evidence type="ECO:0000313" key="2">
    <source>
        <dbReference type="Proteomes" id="UP000268192"/>
    </source>
</evidence>
<accession>A0A3S9B6Z2</accession>
<evidence type="ECO:0000313" key="1">
    <source>
        <dbReference type="EMBL" id="AZN72725.1"/>
    </source>
</evidence>
<name>A0A3S9B6Z2_9HYPH</name>
<dbReference type="KEGG" id="abaw:D5400_16880"/>
<dbReference type="EMBL" id="CP032509">
    <property type="protein sequence ID" value="AZN72725.1"/>
    <property type="molecule type" value="Genomic_DNA"/>
</dbReference>
<dbReference type="Proteomes" id="UP000268192">
    <property type="component" value="Chromosome"/>
</dbReference>
<proteinExistence type="predicted"/>
<sequence length="118" mass="12906">MIVPKITRDLDGVFEALAILDARLSRAEATATALQVFFLRLGSSDDNFPITREVWERSAAEVSDVLQALIAEKGDVEDDAAVAIWKNAAEIAEAFGKRNPRTPFEPVVIQGGREDHPS</sequence>
<organism evidence="1 2">
    <name type="scientific">Georhizobium profundi</name>
    <dbReference type="NCBI Taxonomy" id="2341112"/>
    <lineage>
        <taxon>Bacteria</taxon>
        <taxon>Pseudomonadati</taxon>
        <taxon>Pseudomonadota</taxon>
        <taxon>Alphaproteobacteria</taxon>
        <taxon>Hyphomicrobiales</taxon>
        <taxon>Rhizobiaceae</taxon>
        <taxon>Georhizobium</taxon>
    </lineage>
</organism>